<keyword evidence="2" id="KW-0805">Transcription regulation</keyword>
<evidence type="ECO:0008006" key="8">
    <source>
        <dbReference type="Google" id="ProtNLM"/>
    </source>
</evidence>
<comment type="subcellular location">
    <subcellularLocation>
        <location evidence="1">Nucleus</location>
    </subcellularLocation>
</comment>
<protein>
    <recommendedName>
        <fullName evidence="8">B3 domain-containing protein</fullName>
    </recommendedName>
</protein>
<dbReference type="AlphaFoldDB" id="A0AAD8M2T2"/>
<dbReference type="EMBL" id="JAUIZM010000010">
    <property type="protein sequence ID" value="KAK1359880.1"/>
    <property type="molecule type" value="Genomic_DNA"/>
</dbReference>
<dbReference type="CDD" id="cd10017">
    <property type="entry name" value="B3_DNA"/>
    <property type="match status" value="1"/>
</dbReference>
<dbReference type="PANTHER" id="PTHR34269:SF11">
    <property type="entry name" value="B3 DOMAIN PROTEIN"/>
    <property type="match status" value="1"/>
</dbReference>
<comment type="caution">
    <text evidence="6">The sequence shown here is derived from an EMBL/GenBank/DDBJ whole genome shotgun (WGS) entry which is preliminary data.</text>
</comment>
<dbReference type="InterPro" id="IPR051442">
    <property type="entry name" value="B3_domain"/>
</dbReference>
<dbReference type="GO" id="GO:0005634">
    <property type="term" value="C:nucleus"/>
    <property type="evidence" value="ECO:0007669"/>
    <property type="project" value="UniProtKB-SubCell"/>
</dbReference>
<gene>
    <name evidence="6" type="ORF">POM88_044354</name>
</gene>
<sequence length="277" mass="32428">MQHIVEVWGRAGRDENVRELNEEHGVSVKVWDCDRKSVDLSLRINTSTSTTNAVKFKNSNKRKMWTREDDLEDFISAKTLRKVKFYTPDEEAEEKLHGVCTKLKLYDDDVEDFISAKKLRKFSFYTLEEEAEEKLHGICTKLKLYDDPWKIKKVLQESDVGTSCRLMISKKLAMQHIVEVWGRAGRDENVRELNEEHGVSVKVWDCDRKKEYVLTMKTHPSTGCSVFLTNWSRQFVSERGLKKGDEIGLFWCNCFDRFFFSVLARAPDQPVFYLEGF</sequence>
<dbReference type="GO" id="GO:0003677">
    <property type="term" value="F:DNA binding"/>
    <property type="evidence" value="ECO:0007669"/>
    <property type="project" value="UniProtKB-KW"/>
</dbReference>
<keyword evidence="3" id="KW-0238">DNA-binding</keyword>
<evidence type="ECO:0000256" key="4">
    <source>
        <dbReference type="ARBA" id="ARBA00023163"/>
    </source>
</evidence>
<proteinExistence type="predicted"/>
<accession>A0AAD8M2T2</accession>
<evidence type="ECO:0000313" key="7">
    <source>
        <dbReference type="Proteomes" id="UP001237642"/>
    </source>
</evidence>
<dbReference type="PANTHER" id="PTHR34269">
    <property type="entry name" value="TRANSCRIPTION FACTOR B3-DOMAIN FAMILY-RELATED"/>
    <property type="match status" value="1"/>
</dbReference>
<dbReference type="InterPro" id="IPR015300">
    <property type="entry name" value="DNA-bd_pseudobarrel_sf"/>
</dbReference>
<dbReference type="SUPFAM" id="SSF101936">
    <property type="entry name" value="DNA-binding pseudobarrel domain"/>
    <property type="match status" value="1"/>
</dbReference>
<evidence type="ECO:0000256" key="3">
    <source>
        <dbReference type="ARBA" id="ARBA00023125"/>
    </source>
</evidence>
<evidence type="ECO:0000256" key="1">
    <source>
        <dbReference type="ARBA" id="ARBA00004123"/>
    </source>
</evidence>
<dbReference type="Gene3D" id="2.40.330.10">
    <property type="entry name" value="DNA-binding pseudobarrel domain"/>
    <property type="match status" value="1"/>
</dbReference>
<evidence type="ECO:0000313" key="6">
    <source>
        <dbReference type="EMBL" id="KAK1359880.1"/>
    </source>
</evidence>
<keyword evidence="5" id="KW-0539">Nucleus</keyword>
<reference evidence="6" key="1">
    <citation type="submission" date="2023-02" db="EMBL/GenBank/DDBJ databases">
        <title>Genome of toxic invasive species Heracleum sosnowskyi carries increased number of genes despite the absence of recent whole-genome duplications.</title>
        <authorList>
            <person name="Schelkunov M."/>
            <person name="Shtratnikova V."/>
            <person name="Makarenko M."/>
            <person name="Klepikova A."/>
            <person name="Omelchenko D."/>
            <person name="Novikova G."/>
            <person name="Obukhova E."/>
            <person name="Bogdanov V."/>
            <person name="Penin A."/>
            <person name="Logacheva M."/>
        </authorList>
    </citation>
    <scope>NUCLEOTIDE SEQUENCE</scope>
    <source>
        <strain evidence="6">Hsosn_3</strain>
        <tissue evidence="6">Leaf</tissue>
    </source>
</reference>
<dbReference type="Proteomes" id="UP001237642">
    <property type="component" value="Unassembled WGS sequence"/>
</dbReference>
<evidence type="ECO:0000256" key="5">
    <source>
        <dbReference type="ARBA" id="ARBA00023242"/>
    </source>
</evidence>
<evidence type="ECO:0000256" key="2">
    <source>
        <dbReference type="ARBA" id="ARBA00023015"/>
    </source>
</evidence>
<dbReference type="InterPro" id="IPR003340">
    <property type="entry name" value="B3_DNA-bd"/>
</dbReference>
<reference evidence="6" key="2">
    <citation type="submission" date="2023-05" db="EMBL/GenBank/DDBJ databases">
        <authorList>
            <person name="Schelkunov M.I."/>
        </authorList>
    </citation>
    <scope>NUCLEOTIDE SEQUENCE</scope>
    <source>
        <strain evidence="6">Hsosn_3</strain>
        <tissue evidence="6">Leaf</tissue>
    </source>
</reference>
<keyword evidence="4" id="KW-0804">Transcription</keyword>
<keyword evidence="7" id="KW-1185">Reference proteome</keyword>
<organism evidence="6 7">
    <name type="scientific">Heracleum sosnowskyi</name>
    <dbReference type="NCBI Taxonomy" id="360622"/>
    <lineage>
        <taxon>Eukaryota</taxon>
        <taxon>Viridiplantae</taxon>
        <taxon>Streptophyta</taxon>
        <taxon>Embryophyta</taxon>
        <taxon>Tracheophyta</taxon>
        <taxon>Spermatophyta</taxon>
        <taxon>Magnoliopsida</taxon>
        <taxon>eudicotyledons</taxon>
        <taxon>Gunneridae</taxon>
        <taxon>Pentapetalae</taxon>
        <taxon>asterids</taxon>
        <taxon>campanulids</taxon>
        <taxon>Apiales</taxon>
        <taxon>Apiaceae</taxon>
        <taxon>Apioideae</taxon>
        <taxon>apioid superclade</taxon>
        <taxon>Tordylieae</taxon>
        <taxon>Tordyliinae</taxon>
        <taxon>Heracleum</taxon>
    </lineage>
</organism>
<name>A0AAD8M2T2_9APIA</name>